<keyword evidence="2" id="KW-1133">Transmembrane helix</keyword>
<evidence type="ECO:0008006" key="5">
    <source>
        <dbReference type="Google" id="ProtNLM"/>
    </source>
</evidence>
<accession>A0ABX1SF37</accession>
<feature type="compositionally biased region" description="Basic and acidic residues" evidence="1">
    <location>
        <begin position="298"/>
        <end position="310"/>
    </location>
</feature>
<sequence>MSAPGLVVEPVAAPADPTEGARLLDSVADVADALQAGDWAGGLLGLMSGGTEIAAFLQDPLAELIAAGLGWLIEHVPQLREPFDQLAGDRAAIEALALTWRRIAEEAEEAATGLCGAVDADTAPWRGPAIEAYRPVGYRLATTGSVAAGAAGVAAVIVEKAGHLVLAVRAVVRDELAKAAADLIATFLRSLVLVGTGVGVVALAGLLVQRALSWAGRLLEWVRRVGEALTVLRGLMDRLVPALRPGPGPMAGPRIPGVPRPPRFPAAAPRDPDGMRPPAGRGGGPGPVDAGWPLAVEVGKEDHQEPPVTT</sequence>
<organism evidence="3 4">
    <name type="scientific">Pseudonocardia acidicola</name>
    <dbReference type="NCBI Taxonomy" id="2724939"/>
    <lineage>
        <taxon>Bacteria</taxon>
        <taxon>Bacillati</taxon>
        <taxon>Actinomycetota</taxon>
        <taxon>Actinomycetes</taxon>
        <taxon>Pseudonocardiales</taxon>
        <taxon>Pseudonocardiaceae</taxon>
        <taxon>Pseudonocardia</taxon>
    </lineage>
</organism>
<proteinExistence type="predicted"/>
<evidence type="ECO:0000256" key="2">
    <source>
        <dbReference type="SAM" id="Phobius"/>
    </source>
</evidence>
<dbReference type="Proteomes" id="UP000820669">
    <property type="component" value="Unassembled WGS sequence"/>
</dbReference>
<reference evidence="3 4" key="1">
    <citation type="submission" date="2020-04" db="EMBL/GenBank/DDBJ databases">
        <authorList>
            <person name="Klaysubun C."/>
            <person name="Duangmal K."/>
            <person name="Lipun K."/>
        </authorList>
    </citation>
    <scope>NUCLEOTIDE SEQUENCE [LARGE SCALE GENOMIC DNA]</scope>
    <source>
        <strain evidence="3 4">K10HN5</strain>
    </source>
</reference>
<gene>
    <name evidence="3" type="ORF">HF526_16960</name>
</gene>
<dbReference type="EMBL" id="JAAXLA010000029">
    <property type="protein sequence ID" value="NMH98986.1"/>
    <property type="molecule type" value="Genomic_DNA"/>
</dbReference>
<dbReference type="RefSeq" id="WP_169382422.1">
    <property type="nucleotide sequence ID" value="NZ_JAAXLA010000029.1"/>
</dbReference>
<evidence type="ECO:0000313" key="3">
    <source>
        <dbReference type="EMBL" id="NMH98986.1"/>
    </source>
</evidence>
<feature type="compositionally biased region" description="Pro residues" evidence="1">
    <location>
        <begin position="246"/>
        <end position="264"/>
    </location>
</feature>
<feature type="transmembrane region" description="Helical" evidence="2">
    <location>
        <begin position="187"/>
        <end position="208"/>
    </location>
</feature>
<comment type="caution">
    <text evidence="3">The sequence shown here is derived from an EMBL/GenBank/DDBJ whole genome shotgun (WGS) entry which is preliminary data.</text>
</comment>
<feature type="region of interest" description="Disordered" evidence="1">
    <location>
        <begin position="246"/>
        <end position="310"/>
    </location>
</feature>
<keyword evidence="4" id="KW-1185">Reference proteome</keyword>
<keyword evidence="2" id="KW-0472">Membrane</keyword>
<keyword evidence="2" id="KW-0812">Transmembrane</keyword>
<protein>
    <recommendedName>
        <fullName evidence="5">WXG100 family type VII secretion target</fullName>
    </recommendedName>
</protein>
<name>A0ABX1SF37_9PSEU</name>
<evidence type="ECO:0000256" key="1">
    <source>
        <dbReference type="SAM" id="MobiDB-lite"/>
    </source>
</evidence>
<evidence type="ECO:0000313" key="4">
    <source>
        <dbReference type="Proteomes" id="UP000820669"/>
    </source>
</evidence>